<organism evidence="2 3">
    <name type="scientific">Gemmata palustris</name>
    <dbReference type="NCBI Taxonomy" id="2822762"/>
    <lineage>
        <taxon>Bacteria</taxon>
        <taxon>Pseudomonadati</taxon>
        <taxon>Planctomycetota</taxon>
        <taxon>Planctomycetia</taxon>
        <taxon>Gemmatales</taxon>
        <taxon>Gemmataceae</taxon>
        <taxon>Gemmata</taxon>
    </lineage>
</organism>
<dbReference type="Proteomes" id="UP000676565">
    <property type="component" value="Unassembled WGS sequence"/>
</dbReference>
<sequence>MARRKKAKEPTAAETPTEQPQPVATEPAPVESPRISIQPENIVHAPATEPAAAEQSRSVEAERHAAHENGQSPHHEHAHHSRHPQHREPSKSHAEAVGKRQPRYNEQGKTDYVVGVRVFEHHDPYLSIIKFDEKPSDAVRGKMREAGFTFRSENREWTRPINFETRVQDRVHADRVFEEVCQMTRKERGITHDFGGAS</sequence>
<evidence type="ECO:0000313" key="3">
    <source>
        <dbReference type="Proteomes" id="UP000676565"/>
    </source>
</evidence>
<feature type="compositionally biased region" description="Basic residues" evidence="1">
    <location>
        <begin position="76"/>
        <end position="85"/>
    </location>
</feature>
<name>A0ABS5BKY1_9BACT</name>
<dbReference type="RefSeq" id="WP_210652506.1">
    <property type="nucleotide sequence ID" value="NZ_JAGKQQ010000001.1"/>
</dbReference>
<reference evidence="2 3" key="1">
    <citation type="submission" date="2021-04" db="EMBL/GenBank/DDBJ databases">
        <authorList>
            <person name="Ivanova A."/>
        </authorList>
    </citation>
    <scope>NUCLEOTIDE SEQUENCE [LARGE SCALE GENOMIC DNA]</scope>
    <source>
        <strain evidence="2 3">G18</strain>
    </source>
</reference>
<feature type="compositionally biased region" description="Basic and acidic residues" evidence="1">
    <location>
        <begin position="57"/>
        <end position="67"/>
    </location>
</feature>
<feature type="compositionally biased region" description="Basic and acidic residues" evidence="1">
    <location>
        <begin position="86"/>
        <end position="98"/>
    </location>
</feature>
<feature type="region of interest" description="Disordered" evidence="1">
    <location>
        <begin position="1"/>
        <end position="108"/>
    </location>
</feature>
<gene>
    <name evidence="2" type="ORF">J8F10_03540</name>
</gene>
<comment type="caution">
    <text evidence="2">The sequence shown here is derived from an EMBL/GenBank/DDBJ whole genome shotgun (WGS) entry which is preliminary data.</text>
</comment>
<dbReference type="EMBL" id="JAGKQQ010000001">
    <property type="protein sequence ID" value="MBP3954370.1"/>
    <property type="molecule type" value="Genomic_DNA"/>
</dbReference>
<proteinExistence type="predicted"/>
<evidence type="ECO:0008006" key="4">
    <source>
        <dbReference type="Google" id="ProtNLM"/>
    </source>
</evidence>
<accession>A0ABS5BKY1</accession>
<keyword evidence="3" id="KW-1185">Reference proteome</keyword>
<protein>
    <recommendedName>
        <fullName evidence="4">HIRAN domain-containing protein</fullName>
    </recommendedName>
</protein>
<evidence type="ECO:0000313" key="2">
    <source>
        <dbReference type="EMBL" id="MBP3954370.1"/>
    </source>
</evidence>
<evidence type="ECO:0000256" key="1">
    <source>
        <dbReference type="SAM" id="MobiDB-lite"/>
    </source>
</evidence>